<dbReference type="GO" id="GO:0003700">
    <property type="term" value="F:DNA-binding transcription factor activity"/>
    <property type="evidence" value="ECO:0007669"/>
    <property type="project" value="InterPro"/>
</dbReference>
<accession>A0A916JVG1</accession>
<dbReference type="Proteomes" id="UP000693892">
    <property type="component" value="Unassembled WGS sequence"/>
</dbReference>
<evidence type="ECO:0000313" key="4">
    <source>
        <dbReference type="Proteomes" id="UP000693892"/>
    </source>
</evidence>
<gene>
    <name evidence="3" type="ORF">LEUCIP111803_00962</name>
</gene>
<dbReference type="InterPro" id="IPR047057">
    <property type="entry name" value="MerR_fam"/>
</dbReference>
<keyword evidence="1" id="KW-0175">Coiled coil</keyword>
<dbReference type="PANTHER" id="PTHR30204">
    <property type="entry name" value="REDOX-CYCLING DRUG-SENSING TRANSCRIPTIONAL ACTIVATOR SOXR"/>
    <property type="match status" value="1"/>
</dbReference>
<name>A0A916JVG1_9MICO</name>
<dbReference type="RefSeq" id="WP_382335176.1">
    <property type="nucleotide sequence ID" value="NZ_CAJVAP010000008.1"/>
</dbReference>
<dbReference type="Pfam" id="PF13411">
    <property type="entry name" value="MerR_1"/>
    <property type="match status" value="1"/>
</dbReference>
<evidence type="ECO:0000259" key="2">
    <source>
        <dbReference type="PROSITE" id="PS50937"/>
    </source>
</evidence>
<comment type="caution">
    <text evidence="3">The sequence shown here is derived from an EMBL/GenBank/DDBJ whole genome shotgun (WGS) entry which is preliminary data.</text>
</comment>
<evidence type="ECO:0000313" key="3">
    <source>
        <dbReference type="EMBL" id="CAG7606722.1"/>
    </source>
</evidence>
<feature type="coiled-coil region" evidence="1">
    <location>
        <begin position="76"/>
        <end position="103"/>
    </location>
</feature>
<reference evidence="3" key="1">
    <citation type="submission" date="2021-06" db="EMBL/GenBank/DDBJ databases">
        <authorList>
            <person name="Criscuolo A."/>
        </authorList>
    </citation>
    <scope>NUCLEOTIDE SEQUENCE</scope>
    <source>
        <strain evidence="3">CIP111803</strain>
    </source>
</reference>
<organism evidence="3 4">
    <name type="scientific">Leucobacter soli</name>
    <dbReference type="NCBI Taxonomy" id="2812850"/>
    <lineage>
        <taxon>Bacteria</taxon>
        <taxon>Bacillati</taxon>
        <taxon>Actinomycetota</taxon>
        <taxon>Actinomycetes</taxon>
        <taxon>Micrococcales</taxon>
        <taxon>Microbacteriaceae</taxon>
        <taxon>Leucobacter</taxon>
    </lineage>
</organism>
<protein>
    <recommendedName>
        <fullName evidence="2">HTH merR-type domain-containing protein</fullName>
    </recommendedName>
</protein>
<dbReference type="NCBIfam" id="NF047375">
    <property type="entry name" value="HeatShock_HspR"/>
    <property type="match status" value="1"/>
</dbReference>
<proteinExistence type="predicted"/>
<dbReference type="EMBL" id="CAJVAP010000008">
    <property type="protein sequence ID" value="CAG7606722.1"/>
    <property type="molecule type" value="Genomic_DNA"/>
</dbReference>
<keyword evidence="4" id="KW-1185">Reference proteome</keyword>
<evidence type="ECO:0000256" key="1">
    <source>
        <dbReference type="SAM" id="Coils"/>
    </source>
</evidence>
<feature type="domain" description="HTH merR-type" evidence="2">
    <location>
        <begin position="14"/>
        <end position="79"/>
    </location>
</feature>
<dbReference type="PROSITE" id="PS50937">
    <property type="entry name" value="HTH_MERR_2"/>
    <property type="match status" value="1"/>
</dbReference>
<dbReference type="AlphaFoldDB" id="A0A916JVG1"/>
<dbReference type="SMART" id="SM00422">
    <property type="entry name" value="HTH_MERR"/>
    <property type="match status" value="1"/>
</dbReference>
<sequence>MTQQMDRHTPIFAIAAAAELAEMHPQTLRQYDRIGLVSPQRTSGNTRRYSLHDVERLREVARLSAEGLSLEGIRRVLQLEDRVAELQDRVRELERALSNEVLSRPERRVFAAGTAGEVISMRRGARVRRSAEVVVWRPGTDQR</sequence>
<dbReference type="GO" id="GO:0003677">
    <property type="term" value="F:DNA binding"/>
    <property type="evidence" value="ECO:0007669"/>
    <property type="project" value="InterPro"/>
</dbReference>
<dbReference type="PANTHER" id="PTHR30204:SF58">
    <property type="entry name" value="HTH-TYPE TRANSCRIPTIONAL REGULATOR YFMP"/>
    <property type="match status" value="1"/>
</dbReference>
<dbReference type="InterPro" id="IPR000551">
    <property type="entry name" value="MerR-type_HTH_dom"/>
</dbReference>